<dbReference type="SMART" id="SM00355">
    <property type="entry name" value="ZnF_C2H2"/>
    <property type="match status" value="2"/>
</dbReference>
<evidence type="ECO:0000313" key="8">
    <source>
        <dbReference type="Proteomes" id="UP001108240"/>
    </source>
</evidence>
<sequence>MRDPEPCRIKHTEEQIDLMEVKEERQQLNEVEENHHNVILGEKSLSCSLTDNNNNQSQKKNQKRGKNVFICPQCAKSFTQKIGLELHMPIHASEKPFTCSKCEKSFWCKKNLMDLIRVHTRDKPFMCDQCGKRRNHTCVLCVDRVSHDWMVLKSIRRYTPV</sequence>
<dbReference type="GO" id="GO:0008270">
    <property type="term" value="F:zinc ion binding"/>
    <property type="evidence" value="ECO:0007669"/>
    <property type="project" value="UniProtKB-KW"/>
</dbReference>
<dbReference type="Gene3D" id="3.30.160.60">
    <property type="entry name" value="Classic Zinc Finger"/>
    <property type="match status" value="2"/>
</dbReference>
<dbReference type="AlphaFoldDB" id="A0A9J8BAN9"/>
<reference evidence="7" key="2">
    <citation type="submission" date="2025-09" db="UniProtKB">
        <authorList>
            <consortium name="Ensembl"/>
        </authorList>
    </citation>
    <scope>IDENTIFICATION</scope>
</reference>
<feature type="domain" description="C2H2-type" evidence="6">
    <location>
        <begin position="69"/>
        <end position="96"/>
    </location>
</feature>
<reference evidence="7" key="1">
    <citation type="submission" date="2025-08" db="UniProtKB">
        <authorList>
            <consortium name="Ensembl"/>
        </authorList>
    </citation>
    <scope>IDENTIFICATION</scope>
</reference>
<keyword evidence="2" id="KW-0677">Repeat</keyword>
<dbReference type="GeneTree" id="ENSGT00940000154308"/>
<dbReference type="GO" id="GO:0000977">
    <property type="term" value="F:RNA polymerase II transcription regulatory region sequence-specific DNA binding"/>
    <property type="evidence" value="ECO:0007669"/>
    <property type="project" value="TreeGrafter"/>
</dbReference>
<dbReference type="SUPFAM" id="SSF57667">
    <property type="entry name" value="beta-beta-alpha zinc fingers"/>
    <property type="match status" value="1"/>
</dbReference>
<dbReference type="PROSITE" id="PS00028">
    <property type="entry name" value="ZINC_FINGER_C2H2_1"/>
    <property type="match status" value="1"/>
</dbReference>
<accession>A0A9J8BAN9</accession>
<dbReference type="Ensembl" id="ENSCCRT00000138224.1">
    <property type="protein sequence ID" value="ENSCCRP00000154122.1"/>
    <property type="gene ID" value="ENSCCRG00000056897.1"/>
</dbReference>
<evidence type="ECO:0000256" key="1">
    <source>
        <dbReference type="ARBA" id="ARBA00022723"/>
    </source>
</evidence>
<evidence type="ECO:0000259" key="6">
    <source>
        <dbReference type="PROSITE" id="PS50157"/>
    </source>
</evidence>
<dbReference type="PROSITE" id="PS50157">
    <property type="entry name" value="ZINC_FINGER_C2H2_2"/>
    <property type="match status" value="2"/>
</dbReference>
<dbReference type="GO" id="GO:0000981">
    <property type="term" value="F:DNA-binding transcription factor activity, RNA polymerase II-specific"/>
    <property type="evidence" value="ECO:0007669"/>
    <property type="project" value="TreeGrafter"/>
</dbReference>
<proteinExistence type="predicted"/>
<dbReference type="Proteomes" id="UP001108240">
    <property type="component" value="Unplaced"/>
</dbReference>
<dbReference type="InterPro" id="IPR050717">
    <property type="entry name" value="C2H2-ZF_Transcription_Reg"/>
</dbReference>
<keyword evidence="4" id="KW-0862">Zinc</keyword>
<evidence type="ECO:0000313" key="7">
    <source>
        <dbReference type="Ensembl" id="ENSCCRP00000154122.1"/>
    </source>
</evidence>
<evidence type="ECO:0000256" key="3">
    <source>
        <dbReference type="ARBA" id="ARBA00022771"/>
    </source>
</evidence>
<dbReference type="InterPro" id="IPR013087">
    <property type="entry name" value="Znf_C2H2_type"/>
</dbReference>
<dbReference type="InterPro" id="IPR036236">
    <property type="entry name" value="Znf_C2H2_sf"/>
</dbReference>
<dbReference type="PANTHER" id="PTHR14196">
    <property type="entry name" value="ODD-SKIPPED - RELATED"/>
    <property type="match status" value="1"/>
</dbReference>
<name>A0A9J8BAN9_CYPCA</name>
<feature type="domain" description="C2H2-type" evidence="6">
    <location>
        <begin position="97"/>
        <end position="124"/>
    </location>
</feature>
<evidence type="ECO:0000256" key="4">
    <source>
        <dbReference type="ARBA" id="ARBA00022833"/>
    </source>
</evidence>
<keyword evidence="3 5" id="KW-0863">Zinc-finger</keyword>
<protein>
    <recommendedName>
        <fullName evidence="6">C2H2-type domain-containing protein</fullName>
    </recommendedName>
</protein>
<keyword evidence="8" id="KW-1185">Reference proteome</keyword>
<organism evidence="7 8">
    <name type="scientific">Cyprinus carpio carpio</name>
    <dbReference type="NCBI Taxonomy" id="630221"/>
    <lineage>
        <taxon>Eukaryota</taxon>
        <taxon>Metazoa</taxon>
        <taxon>Chordata</taxon>
        <taxon>Craniata</taxon>
        <taxon>Vertebrata</taxon>
        <taxon>Euteleostomi</taxon>
        <taxon>Actinopterygii</taxon>
        <taxon>Neopterygii</taxon>
        <taxon>Teleostei</taxon>
        <taxon>Ostariophysi</taxon>
        <taxon>Cypriniformes</taxon>
        <taxon>Cyprinidae</taxon>
        <taxon>Cyprininae</taxon>
        <taxon>Cyprinus</taxon>
    </lineage>
</organism>
<evidence type="ECO:0000256" key="2">
    <source>
        <dbReference type="ARBA" id="ARBA00022737"/>
    </source>
</evidence>
<dbReference type="FunFam" id="3.30.160.60:FF:000100">
    <property type="entry name" value="Zinc finger 45-like"/>
    <property type="match status" value="2"/>
</dbReference>
<dbReference type="OMA" id="THERRFR"/>
<keyword evidence="1" id="KW-0479">Metal-binding</keyword>
<dbReference type="PANTHER" id="PTHR14196:SF12">
    <property type="entry name" value="ZINC FINGER PROTEIN 208-LIKE"/>
    <property type="match status" value="1"/>
</dbReference>
<dbReference type="GO" id="GO:0005634">
    <property type="term" value="C:nucleus"/>
    <property type="evidence" value="ECO:0007669"/>
    <property type="project" value="TreeGrafter"/>
</dbReference>
<evidence type="ECO:0000256" key="5">
    <source>
        <dbReference type="PROSITE-ProRule" id="PRU00042"/>
    </source>
</evidence>